<evidence type="ECO:0000313" key="7">
    <source>
        <dbReference type="Proteomes" id="UP000179014"/>
    </source>
</evidence>
<dbReference type="PROSITE" id="PS01031">
    <property type="entry name" value="SHSP"/>
    <property type="match status" value="1"/>
</dbReference>
<dbReference type="InterPro" id="IPR031107">
    <property type="entry name" value="Small_HSP"/>
</dbReference>
<protein>
    <submittedName>
        <fullName evidence="6">Uncharacterized protein</fullName>
    </submittedName>
</protein>
<evidence type="ECO:0000256" key="1">
    <source>
        <dbReference type="PROSITE-ProRule" id="PRU00285"/>
    </source>
</evidence>
<evidence type="ECO:0000259" key="5">
    <source>
        <dbReference type="PROSITE" id="PS51203"/>
    </source>
</evidence>
<dbReference type="STRING" id="1798474.A2118_03365"/>
<dbReference type="Proteomes" id="UP000179014">
    <property type="component" value="Unassembled WGS sequence"/>
</dbReference>
<organism evidence="6 7">
    <name type="scientific">Candidatus Kaiserbacteria bacterium GWA2_50_9</name>
    <dbReference type="NCBI Taxonomy" id="1798474"/>
    <lineage>
        <taxon>Bacteria</taxon>
        <taxon>Candidatus Kaiseribacteriota</taxon>
    </lineage>
</organism>
<feature type="domain" description="SHSP" evidence="4">
    <location>
        <begin position="58"/>
        <end position="170"/>
    </location>
</feature>
<dbReference type="CDD" id="cd06464">
    <property type="entry name" value="ACD_sHsps-like"/>
    <property type="match status" value="1"/>
</dbReference>
<evidence type="ECO:0000256" key="3">
    <source>
        <dbReference type="SAM" id="MobiDB-lite"/>
    </source>
</evidence>
<dbReference type="InterPro" id="IPR002068">
    <property type="entry name" value="A-crystallin/Hsp20_dom"/>
</dbReference>
<feature type="domain" description="CS" evidence="5">
    <location>
        <begin position="62"/>
        <end position="166"/>
    </location>
</feature>
<proteinExistence type="inferred from homology"/>
<gene>
    <name evidence="6" type="ORF">A2118_03365</name>
</gene>
<dbReference type="AlphaFoldDB" id="A0A1F6BWA5"/>
<dbReference type="PANTHER" id="PTHR11527">
    <property type="entry name" value="HEAT-SHOCK PROTEIN 20 FAMILY MEMBER"/>
    <property type="match status" value="1"/>
</dbReference>
<dbReference type="EMBL" id="MFKN01000012">
    <property type="protein sequence ID" value="OGG41108.1"/>
    <property type="molecule type" value="Genomic_DNA"/>
</dbReference>
<dbReference type="Gene3D" id="2.60.40.790">
    <property type="match status" value="1"/>
</dbReference>
<dbReference type="InterPro" id="IPR007052">
    <property type="entry name" value="CS_dom"/>
</dbReference>
<dbReference type="SUPFAM" id="SSF49764">
    <property type="entry name" value="HSP20-like chaperones"/>
    <property type="match status" value="1"/>
</dbReference>
<accession>A0A1F6BWA5</accession>
<evidence type="ECO:0000256" key="2">
    <source>
        <dbReference type="RuleBase" id="RU003616"/>
    </source>
</evidence>
<feature type="region of interest" description="Disordered" evidence="3">
    <location>
        <begin position="28"/>
        <end position="69"/>
    </location>
</feature>
<comment type="caution">
    <text evidence="6">The sequence shown here is derived from an EMBL/GenBank/DDBJ whole genome shotgun (WGS) entry which is preliminary data.</text>
</comment>
<evidence type="ECO:0000313" key="6">
    <source>
        <dbReference type="EMBL" id="OGG41108.1"/>
    </source>
</evidence>
<comment type="similarity">
    <text evidence="1 2">Belongs to the small heat shock protein (HSP20) family.</text>
</comment>
<dbReference type="Pfam" id="PF00011">
    <property type="entry name" value="HSP20"/>
    <property type="match status" value="1"/>
</dbReference>
<evidence type="ECO:0000259" key="4">
    <source>
        <dbReference type="PROSITE" id="PS01031"/>
    </source>
</evidence>
<dbReference type="PROSITE" id="PS51203">
    <property type="entry name" value="CS"/>
    <property type="match status" value="1"/>
</dbReference>
<sequence>MNMKRSFFDRLSGNTTVDTTFDAFDDEAPAASTSAHKELRPRSGEAASRPAPLDDDFPRGDEGQLPVDVHQTGSDIVIRAFVAGVRPDELNISISRDRVEIEGSRMEREQVSGPDYFTRELFWGSFSRLIMLPQEVDVESSSASAKDGLLTIILPKLDKARQTKLRVKAG</sequence>
<reference evidence="6 7" key="1">
    <citation type="journal article" date="2016" name="Nat. Commun.">
        <title>Thousands of microbial genomes shed light on interconnected biogeochemical processes in an aquifer system.</title>
        <authorList>
            <person name="Anantharaman K."/>
            <person name="Brown C.T."/>
            <person name="Hug L.A."/>
            <person name="Sharon I."/>
            <person name="Castelle C.J."/>
            <person name="Probst A.J."/>
            <person name="Thomas B.C."/>
            <person name="Singh A."/>
            <person name="Wilkins M.J."/>
            <person name="Karaoz U."/>
            <person name="Brodie E.L."/>
            <person name="Williams K.H."/>
            <person name="Hubbard S.S."/>
            <person name="Banfield J.F."/>
        </authorList>
    </citation>
    <scope>NUCLEOTIDE SEQUENCE [LARGE SCALE GENOMIC DNA]</scope>
</reference>
<name>A0A1F6BWA5_9BACT</name>
<dbReference type="InterPro" id="IPR008978">
    <property type="entry name" value="HSP20-like_chaperone"/>
</dbReference>